<dbReference type="EMBL" id="LNRQ01000003">
    <property type="protein sequence ID" value="KZN01521.1"/>
    <property type="molecule type" value="Genomic_DNA"/>
</dbReference>
<proteinExistence type="predicted"/>
<evidence type="ECO:0000313" key="1">
    <source>
        <dbReference type="EMBL" id="KZN01521.1"/>
    </source>
</evidence>
<sequence>MIQPTFRRWPSQYVSVITLDCFKIQGISDTTNDAGVYFSTDDKVNPTDDMVTSIIHGVSDDIRKKFDNDLDATPQILISNLKEALDDYNSKQEKCMRNLLYIYEQYPGSDSIDVMKNKFVKINEKATYFLYKNLVRGVLNETKTSSGDLEPFNGKFKKQSTILWDIVNSEQHDDNMVFFKWRSVFACKIDFMSLNFGEMVLSSVIDVWSCVLNLLVPTADNSSARRLFCFTQNTIGIINATKQIPFERMNQVFVENIEDTLRIYDVRLQDLSMIFFPMIASNHHYVVVYDLRSPSMEILDNRRSDRTLLQLYGDQIDVLVNTETLIQIL</sequence>
<comment type="caution">
    <text evidence="1">The sequence shown here is derived from an EMBL/GenBank/DDBJ whole genome shotgun (WGS) entry which is preliminary data.</text>
</comment>
<dbReference type="Gene3D" id="3.40.395.10">
    <property type="entry name" value="Adenoviral Proteinase, Chain A"/>
    <property type="match status" value="1"/>
</dbReference>
<organism evidence="1">
    <name type="scientific">Daucus carota subsp. sativus</name>
    <name type="common">Carrot</name>
    <dbReference type="NCBI Taxonomy" id="79200"/>
    <lineage>
        <taxon>Eukaryota</taxon>
        <taxon>Viridiplantae</taxon>
        <taxon>Streptophyta</taxon>
        <taxon>Embryophyta</taxon>
        <taxon>Tracheophyta</taxon>
        <taxon>Spermatophyta</taxon>
        <taxon>Magnoliopsida</taxon>
        <taxon>eudicotyledons</taxon>
        <taxon>Gunneridae</taxon>
        <taxon>Pentapetalae</taxon>
        <taxon>asterids</taxon>
        <taxon>campanulids</taxon>
        <taxon>Apiales</taxon>
        <taxon>Apiaceae</taxon>
        <taxon>Apioideae</taxon>
        <taxon>Scandiceae</taxon>
        <taxon>Daucinae</taxon>
        <taxon>Daucus</taxon>
        <taxon>Daucus sect. Daucus</taxon>
    </lineage>
</organism>
<reference evidence="1" key="1">
    <citation type="journal article" date="2016" name="Nat. Genet.">
        <title>A high-quality carrot genome assembly provides new insights into carotenoid accumulation and asterid genome evolution.</title>
        <authorList>
            <person name="Iorizzo M."/>
            <person name="Ellison S."/>
            <person name="Senalik D."/>
            <person name="Zeng P."/>
            <person name="Satapoomin P."/>
            <person name="Huang J."/>
            <person name="Bowman M."/>
            <person name="Iovene M."/>
            <person name="Sanseverino W."/>
            <person name="Cavagnaro P."/>
            <person name="Yildiz M."/>
            <person name="Macko-Podgorni A."/>
            <person name="Moranska E."/>
            <person name="Grzebelus E."/>
            <person name="Grzebelus D."/>
            <person name="Ashrafi H."/>
            <person name="Zheng Z."/>
            <person name="Cheng S."/>
            <person name="Spooner D."/>
            <person name="Van Deynze A."/>
            <person name="Simon P."/>
        </authorList>
    </citation>
    <scope>NUCLEOTIDE SEQUENCE [LARGE SCALE GENOMIC DNA]</scope>
    <source>
        <tissue evidence="1">Leaf</tissue>
    </source>
</reference>
<gene>
    <name evidence="1" type="ORF">DCAR_010268</name>
</gene>
<dbReference type="AlphaFoldDB" id="A0A162AIR1"/>
<dbReference type="SUPFAM" id="SSF54001">
    <property type="entry name" value="Cysteine proteinases"/>
    <property type="match status" value="1"/>
</dbReference>
<evidence type="ECO:0008006" key="2">
    <source>
        <dbReference type="Google" id="ProtNLM"/>
    </source>
</evidence>
<dbReference type="Gramene" id="KZN01521">
    <property type="protein sequence ID" value="KZN01521"/>
    <property type="gene ID" value="DCAR_010268"/>
</dbReference>
<protein>
    <recommendedName>
        <fullName evidence="2">Ubiquitin-like protease family profile domain-containing protein</fullName>
    </recommendedName>
</protein>
<dbReference type="InterPro" id="IPR038765">
    <property type="entry name" value="Papain-like_cys_pep_sf"/>
</dbReference>
<accession>A0A162AIR1</accession>
<name>A0A162AIR1_DAUCS</name>